<dbReference type="InterPro" id="IPR050297">
    <property type="entry name" value="LipidA_mod_glycosyltrf_83"/>
</dbReference>
<keyword evidence="7 8" id="KW-0472">Membrane</keyword>
<accession>A0A4D7K4A8</accession>
<keyword evidence="5 8" id="KW-0812">Transmembrane</keyword>
<evidence type="ECO:0000313" key="11">
    <source>
        <dbReference type="Proteomes" id="UP000298616"/>
    </source>
</evidence>
<feature type="transmembrane region" description="Helical" evidence="8">
    <location>
        <begin position="234"/>
        <end position="255"/>
    </location>
</feature>
<feature type="transmembrane region" description="Helical" evidence="8">
    <location>
        <begin position="92"/>
        <end position="111"/>
    </location>
</feature>
<dbReference type="RefSeq" id="WP_137091251.1">
    <property type="nucleotide sequence ID" value="NZ_CP028923.1"/>
</dbReference>
<name>A0A4D7K4A8_9BACT</name>
<proteinExistence type="predicted"/>
<evidence type="ECO:0000313" key="10">
    <source>
        <dbReference type="EMBL" id="QCK15654.1"/>
    </source>
</evidence>
<dbReference type="KEGG" id="fpf:DCC35_13330"/>
<feature type="transmembrane region" description="Helical" evidence="8">
    <location>
        <begin position="123"/>
        <end position="140"/>
    </location>
</feature>
<keyword evidence="4 10" id="KW-0808">Transferase</keyword>
<evidence type="ECO:0000256" key="6">
    <source>
        <dbReference type="ARBA" id="ARBA00022989"/>
    </source>
</evidence>
<evidence type="ECO:0000256" key="7">
    <source>
        <dbReference type="ARBA" id="ARBA00023136"/>
    </source>
</evidence>
<feature type="transmembrane region" description="Helical" evidence="8">
    <location>
        <begin position="68"/>
        <end position="86"/>
    </location>
</feature>
<feature type="transmembrane region" description="Helical" evidence="8">
    <location>
        <begin position="189"/>
        <end position="208"/>
    </location>
</feature>
<dbReference type="Pfam" id="PF13231">
    <property type="entry name" value="PMT_2"/>
    <property type="match status" value="1"/>
</dbReference>
<feature type="transmembrane region" description="Helical" evidence="8">
    <location>
        <begin position="267"/>
        <end position="284"/>
    </location>
</feature>
<dbReference type="GO" id="GO:0005886">
    <property type="term" value="C:plasma membrane"/>
    <property type="evidence" value="ECO:0007669"/>
    <property type="project" value="UniProtKB-SubCell"/>
</dbReference>
<dbReference type="PANTHER" id="PTHR33908:SF11">
    <property type="entry name" value="MEMBRANE PROTEIN"/>
    <property type="match status" value="1"/>
</dbReference>
<dbReference type="AlphaFoldDB" id="A0A4D7K4A8"/>
<dbReference type="GO" id="GO:0016763">
    <property type="term" value="F:pentosyltransferase activity"/>
    <property type="evidence" value="ECO:0007669"/>
    <property type="project" value="TreeGrafter"/>
</dbReference>
<dbReference type="EMBL" id="CP028923">
    <property type="protein sequence ID" value="QCK15654.1"/>
    <property type="molecule type" value="Genomic_DNA"/>
</dbReference>
<organism evidence="10 11">
    <name type="scientific">Mangrovivirga cuniculi</name>
    <dbReference type="NCBI Taxonomy" id="2715131"/>
    <lineage>
        <taxon>Bacteria</taxon>
        <taxon>Pseudomonadati</taxon>
        <taxon>Bacteroidota</taxon>
        <taxon>Cytophagia</taxon>
        <taxon>Cytophagales</taxon>
        <taxon>Mangrovivirgaceae</taxon>
        <taxon>Mangrovivirga</taxon>
    </lineage>
</organism>
<dbReference type="Proteomes" id="UP000298616">
    <property type="component" value="Chromosome"/>
</dbReference>
<dbReference type="PANTHER" id="PTHR33908">
    <property type="entry name" value="MANNOSYLTRANSFERASE YKCB-RELATED"/>
    <property type="match status" value="1"/>
</dbReference>
<feature type="domain" description="Glycosyltransferase RgtA/B/C/D-like" evidence="9">
    <location>
        <begin position="50"/>
        <end position="206"/>
    </location>
</feature>
<evidence type="ECO:0000256" key="4">
    <source>
        <dbReference type="ARBA" id="ARBA00022679"/>
    </source>
</evidence>
<gene>
    <name evidence="10" type="ORF">DCC35_13330</name>
</gene>
<dbReference type="GO" id="GO:0009103">
    <property type="term" value="P:lipopolysaccharide biosynthetic process"/>
    <property type="evidence" value="ECO:0007669"/>
    <property type="project" value="UniProtKB-ARBA"/>
</dbReference>
<feature type="transmembrane region" description="Helical" evidence="8">
    <location>
        <begin position="44"/>
        <end position="63"/>
    </location>
</feature>
<evidence type="ECO:0000256" key="3">
    <source>
        <dbReference type="ARBA" id="ARBA00022676"/>
    </source>
</evidence>
<feature type="transmembrane region" description="Helical" evidence="8">
    <location>
        <begin position="146"/>
        <end position="177"/>
    </location>
</feature>
<sequence length="509" mass="59412">MRNKLILSFFILLKFLIQYFAIHPVYELHRDEYLHLDQGLHLDWGYLSLPPFTSWISAIIFFLGNGEFWVKFFPALFGALTLYFTWKIIETLGGNLFACVLGALAILFSVLVRINTLYQPNSLDFLFWTVSYYFVIKYILSNENKWLYFLALSLGFGFLNKYNIAFLLLGLIPAFIVTPERKVFRNKHLYYAIGLALIIISPNLIWQYQNSFPVIYHLNQLASVQLVNVSITDFIFSQFLFFFSSIFVILAGLYATIFFPLFTKIRVILWSFIFTIGLFIFFSAKSYYTIGLYPVLIGIGSVYLEKITLSKWKFYLRPAMVIIVIALAIPVLNYALPIYSPETIMNNSEKYKELGLLRWEDGRDHHLPQDFADMLGWKEMASKTDEAYKLIDDPEHTIVLCDNYGEAGAVNYYSSIPDIEAVTFHADYVNWFPLENKIKHVILVKPRNDEDPDRSRERAFFEEVFVSGEVENEMAREYGTKIWVLKNASVDINEILKEEIKKELNERRQ</sequence>
<keyword evidence="11" id="KW-1185">Reference proteome</keyword>
<comment type="subcellular location">
    <subcellularLocation>
        <location evidence="1">Cell membrane</location>
        <topology evidence="1">Multi-pass membrane protein</topology>
    </subcellularLocation>
</comment>
<dbReference type="InterPro" id="IPR038731">
    <property type="entry name" value="RgtA/B/C-like"/>
</dbReference>
<dbReference type="OrthoDB" id="9813729at2"/>
<evidence type="ECO:0000256" key="2">
    <source>
        <dbReference type="ARBA" id="ARBA00022475"/>
    </source>
</evidence>
<feature type="transmembrane region" description="Helical" evidence="8">
    <location>
        <begin position="314"/>
        <end position="336"/>
    </location>
</feature>
<keyword evidence="6 8" id="KW-1133">Transmembrane helix</keyword>
<evidence type="ECO:0000259" key="9">
    <source>
        <dbReference type="Pfam" id="PF13231"/>
    </source>
</evidence>
<keyword evidence="3" id="KW-0328">Glycosyltransferase</keyword>
<reference evidence="10 11" key="1">
    <citation type="submission" date="2018-04" db="EMBL/GenBank/DDBJ databases">
        <title>Complete genome uncultured novel isolate.</title>
        <authorList>
            <person name="Merlino G."/>
        </authorList>
    </citation>
    <scope>NUCLEOTIDE SEQUENCE [LARGE SCALE GENOMIC DNA]</scope>
    <source>
        <strain evidence="11">R1DC9</strain>
    </source>
</reference>
<evidence type="ECO:0000256" key="1">
    <source>
        <dbReference type="ARBA" id="ARBA00004651"/>
    </source>
</evidence>
<evidence type="ECO:0000256" key="5">
    <source>
        <dbReference type="ARBA" id="ARBA00022692"/>
    </source>
</evidence>
<evidence type="ECO:0000256" key="8">
    <source>
        <dbReference type="SAM" id="Phobius"/>
    </source>
</evidence>
<protein>
    <submittedName>
        <fullName evidence="10">Glycosyl transferase</fullName>
    </submittedName>
</protein>
<feature type="transmembrane region" description="Helical" evidence="8">
    <location>
        <begin position="290"/>
        <end position="307"/>
    </location>
</feature>
<keyword evidence="2" id="KW-1003">Cell membrane</keyword>